<keyword evidence="5 7" id="KW-1133">Transmembrane helix</keyword>
<dbReference type="PROSITE" id="PS50929">
    <property type="entry name" value="ABC_TM1F"/>
    <property type="match status" value="1"/>
</dbReference>
<dbReference type="AlphaFoldDB" id="A0A9D1HM24"/>
<evidence type="ECO:0000259" key="9">
    <source>
        <dbReference type="PROSITE" id="PS50929"/>
    </source>
</evidence>
<dbReference type="GO" id="GO:0005886">
    <property type="term" value="C:plasma membrane"/>
    <property type="evidence" value="ECO:0007669"/>
    <property type="project" value="UniProtKB-SubCell"/>
</dbReference>
<reference evidence="10" key="1">
    <citation type="submission" date="2020-10" db="EMBL/GenBank/DDBJ databases">
        <authorList>
            <person name="Gilroy R."/>
        </authorList>
    </citation>
    <scope>NUCLEOTIDE SEQUENCE</scope>
    <source>
        <strain evidence="10">CHK195-11698</strain>
    </source>
</reference>
<evidence type="ECO:0000256" key="4">
    <source>
        <dbReference type="ARBA" id="ARBA00022840"/>
    </source>
</evidence>
<dbReference type="Gene3D" id="3.40.50.300">
    <property type="entry name" value="P-loop containing nucleotide triphosphate hydrolases"/>
    <property type="match status" value="1"/>
</dbReference>
<sequence length="543" mass="59308">MKRRSAIRIMGALIGLVRPLVHFMVLAVLLGVLGNLAATFIPILGSLFVLEVLPMQTGWLLILIALALGRGFLRYGEQQCNHYIAFKLLALIRDQVFTCLCRLCPAKLEGKERGNLITMITSDIELLEVFYAHTISPIFIAILTTLVMLLWLAGLHPVFALIGLAGYVMVGLVIPLVSSHFGKTIGMISRERSGALSSYWLDSLRGLSEVLQFGQGAKRLAVMEEKTNELDGYQKRLKAIEGSITGWSGLMVTFFSILILWAGFALHLAPTATIIAFVSLISSFGPTLALSNLANNLFNTLAAGERVLSLLEETPSVQENATGNALEHNGIAISDLQFAYANEVILDHVNVNIGQNQVIGICGKSGSGKSTLLKLCMRFWDRQSGKLEVGGQSIETLATHDLRAHESFVTQSTDLFHDTIENNIRIAKLDATHEEIAAAAKKAAIHDFIMSLPEGYETMVSELGSSLSGGQKQRLSLARAFLHDGDILLLDEPTSNIDSLNEGIILKALKENSQHKTILLVSHRQSTLGIVDHIYQMDEGRLS</sequence>
<name>A0A9D1HM24_9FIRM</name>
<feature type="transmembrane region" description="Helical" evidence="7">
    <location>
        <begin position="244"/>
        <end position="266"/>
    </location>
</feature>
<feature type="transmembrane region" description="Helical" evidence="7">
    <location>
        <begin position="158"/>
        <end position="177"/>
    </location>
</feature>
<keyword evidence="4 10" id="KW-0067">ATP-binding</keyword>
<feature type="transmembrane region" description="Helical" evidence="7">
    <location>
        <begin position="272"/>
        <end position="290"/>
    </location>
</feature>
<feature type="transmembrane region" description="Helical" evidence="7">
    <location>
        <begin position="129"/>
        <end position="152"/>
    </location>
</feature>
<evidence type="ECO:0000256" key="5">
    <source>
        <dbReference type="ARBA" id="ARBA00022989"/>
    </source>
</evidence>
<keyword evidence="2 7" id="KW-0812">Transmembrane</keyword>
<dbReference type="SUPFAM" id="SSF90123">
    <property type="entry name" value="ABC transporter transmembrane region"/>
    <property type="match status" value="1"/>
</dbReference>
<dbReference type="InterPro" id="IPR003593">
    <property type="entry name" value="AAA+_ATPase"/>
</dbReference>
<dbReference type="Pfam" id="PF00664">
    <property type="entry name" value="ABC_membrane"/>
    <property type="match status" value="1"/>
</dbReference>
<evidence type="ECO:0000313" key="11">
    <source>
        <dbReference type="Proteomes" id="UP000824175"/>
    </source>
</evidence>
<evidence type="ECO:0000256" key="2">
    <source>
        <dbReference type="ARBA" id="ARBA00022692"/>
    </source>
</evidence>
<dbReference type="GO" id="GO:0140359">
    <property type="term" value="F:ABC-type transporter activity"/>
    <property type="evidence" value="ECO:0007669"/>
    <property type="project" value="InterPro"/>
</dbReference>
<dbReference type="Pfam" id="PF00005">
    <property type="entry name" value="ABC_tran"/>
    <property type="match status" value="1"/>
</dbReference>
<evidence type="ECO:0000256" key="3">
    <source>
        <dbReference type="ARBA" id="ARBA00022741"/>
    </source>
</evidence>
<keyword evidence="3" id="KW-0547">Nucleotide-binding</keyword>
<evidence type="ECO:0000256" key="1">
    <source>
        <dbReference type="ARBA" id="ARBA00004651"/>
    </source>
</evidence>
<dbReference type="InterPro" id="IPR027417">
    <property type="entry name" value="P-loop_NTPase"/>
</dbReference>
<evidence type="ECO:0000313" key="10">
    <source>
        <dbReference type="EMBL" id="HIU13187.1"/>
    </source>
</evidence>
<dbReference type="Proteomes" id="UP000824175">
    <property type="component" value="Unassembled WGS sequence"/>
</dbReference>
<feature type="domain" description="ABC transporter" evidence="8">
    <location>
        <begin position="331"/>
        <end position="543"/>
    </location>
</feature>
<evidence type="ECO:0000259" key="8">
    <source>
        <dbReference type="PROSITE" id="PS50893"/>
    </source>
</evidence>
<evidence type="ECO:0000256" key="7">
    <source>
        <dbReference type="SAM" id="Phobius"/>
    </source>
</evidence>
<keyword evidence="6 7" id="KW-0472">Membrane</keyword>
<dbReference type="PROSITE" id="PS00211">
    <property type="entry name" value="ABC_TRANSPORTER_1"/>
    <property type="match status" value="1"/>
</dbReference>
<dbReference type="EMBL" id="DVMJ01000030">
    <property type="protein sequence ID" value="HIU13187.1"/>
    <property type="molecule type" value="Genomic_DNA"/>
</dbReference>
<feature type="transmembrane region" description="Helical" evidence="7">
    <location>
        <begin position="20"/>
        <end position="44"/>
    </location>
</feature>
<protein>
    <submittedName>
        <fullName evidence="10">ABC transporter ATP-binding protein</fullName>
    </submittedName>
</protein>
<comment type="subcellular location">
    <subcellularLocation>
        <location evidence="1">Cell membrane</location>
        <topology evidence="1">Multi-pass membrane protein</topology>
    </subcellularLocation>
</comment>
<accession>A0A9D1HM24</accession>
<feature type="domain" description="ABC transmembrane type-1" evidence="9">
    <location>
        <begin position="25"/>
        <end position="303"/>
    </location>
</feature>
<reference evidence="10" key="2">
    <citation type="journal article" date="2021" name="PeerJ">
        <title>Extensive microbial diversity within the chicken gut microbiome revealed by metagenomics and culture.</title>
        <authorList>
            <person name="Gilroy R."/>
            <person name="Ravi A."/>
            <person name="Getino M."/>
            <person name="Pursley I."/>
            <person name="Horton D.L."/>
            <person name="Alikhan N.F."/>
            <person name="Baker D."/>
            <person name="Gharbi K."/>
            <person name="Hall N."/>
            <person name="Watson M."/>
            <person name="Adriaenssens E.M."/>
            <person name="Foster-Nyarko E."/>
            <person name="Jarju S."/>
            <person name="Secka A."/>
            <person name="Antonio M."/>
            <person name="Oren A."/>
            <person name="Chaudhuri R.R."/>
            <person name="La Ragione R."/>
            <person name="Hildebrand F."/>
            <person name="Pallen M.J."/>
        </authorList>
    </citation>
    <scope>NUCLEOTIDE SEQUENCE</scope>
    <source>
        <strain evidence="10">CHK195-11698</strain>
    </source>
</reference>
<dbReference type="InterPro" id="IPR017871">
    <property type="entry name" value="ABC_transporter-like_CS"/>
</dbReference>
<dbReference type="GO" id="GO:0034040">
    <property type="term" value="F:ATPase-coupled lipid transmembrane transporter activity"/>
    <property type="evidence" value="ECO:0007669"/>
    <property type="project" value="TreeGrafter"/>
</dbReference>
<organism evidence="10 11">
    <name type="scientific">Candidatus Fimiplasma intestinipullorum</name>
    <dbReference type="NCBI Taxonomy" id="2840825"/>
    <lineage>
        <taxon>Bacteria</taxon>
        <taxon>Bacillati</taxon>
        <taxon>Bacillota</taxon>
        <taxon>Clostridia</taxon>
        <taxon>Eubacteriales</taxon>
        <taxon>Candidatus Fimiplasma</taxon>
    </lineage>
</organism>
<dbReference type="PANTHER" id="PTHR24221">
    <property type="entry name" value="ATP-BINDING CASSETTE SUB-FAMILY B"/>
    <property type="match status" value="1"/>
</dbReference>
<dbReference type="PANTHER" id="PTHR24221:SF653">
    <property type="entry name" value="TRANSPORT ATP-BINDING PROTEIN CYDC"/>
    <property type="match status" value="1"/>
</dbReference>
<dbReference type="InterPro" id="IPR039421">
    <property type="entry name" value="Type_1_exporter"/>
</dbReference>
<feature type="transmembrane region" description="Helical" evidence="7">
    <location>
        <begin position="56"/>
        <end position="73"/>
    </location>
</feature>
<dbReference type="InterPro" id="IPR011527">
    <property type="entry name" value="ABC1_TM_dom"/>
</dbReference>
<dbReference type="GO" id="GO:0005524">
    <property type="term" value="F:ATP binding"/>
    <property type="evidence" value="ECO:0007669"/>
    <property type="project" value="UniProtKB-KW"/>
</dbReference>
<dbReference type="Gene3D" id="1.20.1560.10">
    <property type="entry name" value="ABC transporter type 1, transmembrane domain"/>
    <property type="match status" value="1"/>
</dbReference>
<evidence type="ECO:0000256" key="6">
    <source>
        <dbReference type="ARBA" id="ARBA00023136"/>
    </source>
</evidence>
<dbReference type="SMART" id="SM00382">
    <property type="entry name" value="AAA"/>
    <property type="match status" value="1"/>
</dbReference>
<dbReference type="GO" id="GO:0016887">
    <property type="term" value="F:ATP hydrolysis activity"/>
    <property type="evidence" value="ECO:0007669"/>
    <property type="project" value="InterPro"/>
</dbReference>
<gene>
    <name evidence="10" type="ORF">IAD15_03870</name>
</gene>
<dbReference type="PROSITE" id="PS50893">
    <property type="entry name" value="ABC_TRANSPORTER_2"/>
    <property type="match status" value="1"/>
</dbReference>
<dbReference type="SUPFAM" id="SSF52540">
    <property type="entry name" value="P-loop containing nucleoside triphosphate hydrolases"/>
    <property type="match status" value="1"/>
</dbReference>
<comment type="caution">
    <text evidence="10">The sequence shown here is derived from an EMBL/GenBank/DDBJ whole genome shotgun (WGS) entry which is preliminary data.</text>
</comment>
<dbReference type="InterPro" id="IPR003439">
    <property type="entry name" value="ABC_transporter-like_ATP-bd"/>
</dbReference>
<proteinExistence type="predicted"/>
<dbReference type="InterPro" id="IPR036640">
    <property type="entry name" value="ABC1_TM_sf"/>
</dbReference>